<evidence type="ECO:0000313" key="2">
    <source>
        <dbReference type="Proteomes" id="UP000196440"/>
    </source>
</evidence>
<protein>
    <submittedName>
        <fullName evidence="1">Uncharacterized protein</fullName>
    </submittedName>
</protein>
<comment type="caution">
    <text evidence="1">The sequence shown here is derived from an EMBL/GenBank/DDBJ whole genome shotgun (WGS) entry which is preliminary data.</text>
</comment>
<gene>
    <name evidence="1" type="ORF">CBW57_04585</name>
</gene>
<proteinExistence type="predicted"/>
<accession>A0A209A783</accession>
<sequence>MIDMFIGYPDFQQIITDDRLRVVAVCQQPDVYYLYPEPFALIAGDPLAFALDIILSLSNNIIYGDLDFTAELQFTSGSALEAFNRQHPGKAIQGLPVIPYKLGFRSPPDHDSALTHQDYDPTWYSAQSIQFLISLDADTTQLMKKTLLDNIVGFNARIDGFVEGVSPRLDYTLDCDPGQLIAELAANVKDAKPASNNRIAFPYVLLTQYVYENLSRLPLLISPAFSSTNPAETLLFAQALLDRLFNTLGSPYIGNANTNTTYICLLLPQKQRRLIIDLKRVELTRRPICFLLDPFAMAQQIAKEAPEQVIHQITAPALPDGNLRINILYAFPQGLKDGAFIDIQIILPPGELYPSEQQQTLLLMPNQSYLAFTFINNTFSLNGEYQYHIRVNYPTANGYLSLVSEQRTSNNKILTLDYSSFPCQFLTLNIDPTFAQHSTLTGHYYSASLSEPFELTLASPCFSYPITGRDAYAKVTAWDNDSAASVVLDMPITQSATLGVYSFPQFGAQHAIIIAQFATGIRYATLRFQAQGETQTRDHTFTQQDNCYEYQWNVTSIYAAGFRYKTSNGQWSDYVTGNQTITFEVENED</sequence>
<reference evidence="1 2" key="1">
    <citation type="submission" date="2017-05" db="EMBL/GenBank/DDBJ databases">
        <title>Whole genome sequencing of Yersinia kristensenii.</title>
        <authorList>
            <person name="Campioni F."/>
        </authorList>
    </citation>
    <scope>NUCLEOTIDE SEQUENCE [LARGE SCALE GENOMIC DNA]</scope>
    <source>
        <strain evidence="1 2">CFSAN060536</strain>
    </source>
</reference>
<dbReference type="AlphaFoldDB" id="A0A209A783"/>
<name>A0A209A783_YERIN</name>
<dbReference type="Proteomes" id="UP000196440">
    <property type="component" value="Unassembled WGS sequence"/>
</dbReference>
<evidence type="ECO:0000313" key="1">
    <source>
        <dbReference type="EMBL" id="OVZ88617.1"/>
    </source>
</evidence>
<organism evidence="1 2">
    <name type="scientific">Yersinia intermedia</name>
    <dbReference type="NCBI Taxonomy" id="631"/>
    <lineage>
        <taxon>Bacteria</taxon>
        <taxon>Pseudomonadati</taxon>
        <taxon>Pseudomonadota</taxon>
        <taxon>Gammaproteobacteria</taxon>
        <taxon>Enterobacterales</taxon>
        <taxon>Yersiniaceae</taxon>
        <taxon>Yersinia</taxon>
    </lineage>
</organism>
<dbReference type="EMBL" id="NHOI01000006">
    <property type="protein sequence ID" value="OVZ88617.1"/>
    <property type="molecule type" value="Genomic_DNA"/>
</dbReference>